<dbReference type="Proteomes" id="UP000647587">
    <property type="component" value="Unassembled WGS sequence"/>
</dbReference>
<dbReference type="SUPFAM" id="SSF46626">
    <property type="entry name" value="Cytochrome c"/>
    <property type="match status" value="1"/>
</dbReference>
<dbReference type="EMBL" id="BMPP01000002">
    <property type="protein sequence ID" value="GGK17027.1"/>
    <property type="molecule type" value="Genomic_DNA"/>
</dbReference>
<evidence type="ECO:0000256" key="1">
    <source>
        <dbReference type="ARBA" id="ARBA00022617"/>
    </source>
</evidence>
<accession>A0ABQ2ER79</accession>
<dbReference type="PANTHER" id="PTHR35008:SF4">
    <property type="entry name" value="BLL4482 PROTEIN"/>
    <property type="match status" value="1"/>
</dbReference>
<dbReference type="PROSITE" id="PS51007">
    <property type="entry name" value="CYTC"/>
    <property type="match status" value="1"/>
</dbReference>
<evidence type="ECO:0000256" key="3">
    <source>
        <dbReference type="ARBA" id="ARBA00023004"/>
    </source>
</evidence>
<keyword evidence="5" id="KW-0732">Signal</keyword>
<protein>
    <recommendedName>
        <fullName evidence="6">Cytochrome c domain-containing protein</fullName>
    </recommendedName>
</protein>
<feature type="chain" id="PRO_5045669610" description="Cytochrome c domain-containing protein" evidence="5">
    <location>
        <begin position="25"/>
        <end position="148"/>
    </location>
</feature>
<keyword evidence="1 4" id="KW-0349">Heme</keyword>
<evidence type="ECO:0000313" key="7">
    <source>
        <dbReference type="EMBL" id="GGK17027.1"/>
    </source>
</evidence>
<dbReference type="PANTHER" id="PTHR35008">
    <property type="entry name" value="BLL4482 PROTEIN-RELATED"/>
    <property type="match status" value="1"/>
</dbReference>
<feature type="signal peptide" evidence="5">
    <location>
        <begin position="1"/>
        <end position="24"/>
    </location>
</feature>
<dbReference type="InterPro" id="IPR036909">
    <property type="entry name" value="Cyt_c-like_dom_sf"/>
</dbReference>
<evidence type="ECO:0000313" key="8">
    <source>
        <dbReference type="Proteomes" id="UP000647587"/>
    </source>
</evidence>
<dbReference type="Gene3D" id="1.10.760.10">
    <property type="entry name" value="Cytochrome c-like domain"/>
    <property type="match status" value="1"/>
</dbReference>
<evidence type="ECO:0000256" key="5">
    <source>
        <dbReference type="SAM" id="SignalP"/>
    </source>
</evidence>
<keyword evidence="8" id="KW-1185">Reference proteome</keyword>
<gene>
    <name evidence="7" type="ORF">GCM10008955_08120</name>
</gene>
<keyword evidence="2 4" id="KW-0479">Metal-binding</keyword>
<keyword evidence="3 4" id="KW-0408">Iron</keyword>
<sequence length="148" mass="15417">MQRSAFRFSAAGLGLSGLLAVVLAAPGSAQTTPAPMPSFTSTQVTLGQRVYTQSCQGCHGNKLQGGRAPALVGEKFLAKWADGKRPVADVHDYTAKNMPRNKPGSLTTSQALNVTAFVLSKNGYKAGKRSLTATTLKVPLSAPATETP</sequence>
<comment type="caution">
    <text evidence="7">The sequence shown here is derived from an EMBL/GenBank/DDBJ whole genome shotgun (WGS) entry which is preliminary data.</text>
</comment>
<reference evidence="8" key="1">
    <citation type="journal article" date="2019" name="Int. J. Syst. Evol. Microbiol.">
        <title>The Global Catalogue of Microorganisms (GCM) 10K type strain sequencing project: providing services to taxonomists for standard genome sequencing and annotation.</title>
        <authorList>
            <consortium name="The Broad Institute Genomics Platform"/>
            <consortium name="The Broad Institute Genome Sequencing Center for Infectious Disease"/>
            <person name="Wu L."/>
            <person name="Ma J."/>
        </authorList>
    </citation>
    <scope>NUCLEOTIDE SEQUENCE [LARGE SCALE GENOMIC DNA]</scope>
    <source>
        <strain evidence="8">JCM 30331</strain>
    </source>
</reference>
<evidence type="ECO:0000259" key="6">
    <source>
        <dbReference type="PROSITE" id="PS51007"/>
    </source>
</evidence>
<organism evidence="7 8">
    <name type="scientific">Deinococcus malanensis</name>
    <dbReference type="NCBI Taxonomy" id="1706855"/>
    <lineage>
        <taxon>Bacteria</taxon>
        <taxon>Thermotogati</taxon>
        <taxon>Deinococcota</taxon>
        <taxon>Deinococci</taxon>
        <taxon>Deinococcales</taxon>
        <taxon>Deinococcaceae</taxon>
        <taxon>Deinococcus</taxon>
    </lineage>
</organism>
<evidence type="ECO:0000256" key="4">
    <source>
        <dbReference type="PROSITE-ProRule" id="PRU00433"/>
    </source>
</evidence>
<dbReference type="InterPro" id="IPR051459">
    <property type="entry name" value="Cytochrome_c-type_DH"/>
</dbReference>
<evidence type="ECO:0000256" key="2">
    <source>
        <dbReference type="ARBA" id="ARBA00022723"/>
    </source>
</evidence>
<name>A0ABQ2ER79_9DEIO</name>
<proteinExistence type="predicted"/>
<dbReference type="Pfam" id="PF13442">
    <property type="entry name" value="Cytochrome_CBB3"/>
    <property type="match status" value="1"/>
</dbReference>
<dbReference type="InterPro" id="IPR009056">
    <property type="entry name" value="Cyt_c-like_dom"/>
</dbReference>
<feature type="domain" description="Cytochrome c" evidence="6">
    <location>
        <begin position="42"/>
        <end position="122"/>
    </location>
</feature>
<dbReference type="RefSeq" id="WP_229780618.1">
    <property type="nucleotide sequence ID" value="NZ_BMPP01000002.1"/>
</dbReference>